<sequence>MDSNRTPNKKKAELIEQHTKTFGIEIEFCTHKSAILSYTHIEVCKIKDGVHEWKIETDADFTLELVSPILVFDNHEAANECKRILVKELHEIVKSRPTLKVCIDNIQVLIKKISSMFRYWNIDHAQEYQPTNAFKIEYITREQLLKELDFHNWDISTKWQEAEDEKKKFLRITQQDLENYINTLKLRVSQKHGGMPSPQLNLPMSLKAYVWYSAYVKEPTAWRRLLLLSNNDFKAEWVKKRIQKISGFEATVTDSEMNKDFTVKVTDWFKYWFWLVSIRELTEKALQSLKYKDGYEWRENLGSRKGNTINKHQLVKEWQHITLAEFESRIGITNKGNYKGLPIEIVKKIGNNGMLPVEHYWELKENSEENSEEESKEESEEKLEKKLKENKAKSVVSSLLYLIVQKLIAGALGVLSEPAQLKFQELKCDPNNAKKSNDILLRDVPNANFRDYHSFLKDLTPLWFKGTLADVLLSVLNSSDTDLTNLVLPYLIDGIKAINRDVAKKILENNIAFLETMYSFHQLEKNSKNWKSFQQEFVPSLEEFLKQYEIGRVDLLRHIGESENNIWQLDRFGYDGNLETKDNKFLQRNGVPPWEGRWDTLKPPIDNLTEEKEFLVEHRNN</sequence>
<dbReference type="RefSeq" id="WP_096578325.1">
    <property type="nucleotide sequence ID" value="NZ_CAWNJS010000001.1"/>
</dbReference>
<name>A0A1Z4N2D7_9CYAN</name>
<evidence type="ECO:0000256" key="1">
    <source>
        <dbReference type="SAM" id="Coils"/>
    </source>
</evidence>
<keyword evidence="3" id="KW-1185">Reference proteome</keyword>
<feature type="coiled-coil region" evidence="1">
    <location>
        <begin position="366"/>
        <end position="393"/>
    </location>
</feature>
<dbReference type="Proteomes" id="UP000218785">
    <property type="component" value="Chromosome"/>
</dbReference>
<reference evidence="2 3" key="1">
    <citation type="submission" date="2017-06" db="EMBL/GenBank/DDBJ databases">
        <title>Genome sequencing of cyanobaciteial culture collection at National Institute for Environmental Studies (NIES).</title>
        <authorList>
            <person name="Hirose Y."/>
            <person name="Shimura Y."/>
            <person name="Fujisawa T."/>
            <person name="Nakamura Y."/>
            <person name="Kawachi M."/>
        </authorList>
    </citation>
    <scope>NUCLEOTIDE SEQUENCE [LARGE SCALE GENOMIC DNA]</scope>
    <source>
        <strain evidence="2 3">NIES-37</strain>
    </source>
</reference>
<dbReference type="EMBL" id="AP018248">
    <property type="protein sequence ID" value="BAY99864.1"/>
    <property type="molecule type" value="Genomic_DNA"/>
</dbReference>
<dbReference type="AlphaFoldDB" id="A0A1Z4N2D7"/>
<accession>A0A1Z4N2D7</accession>
<organism evidence="2 3">
    <name type="scientific">Tolypothrix tenuis PCC 7101</name>
    <dbReference type="NCBI Taxonomy" id="231146"/>
    <lineage>
        <taxon>Bacteria</taxon>
        <taxon>Bacillati</taxon>
        <taxon>Cyanobacteriota</taxon>
        <taxon>Cyanophyceae</taxon>
        <taxon>Nostocales</taxon>
        <taxon>Tolypothrichaceae</taxon>
        <taxon>Tolypothrix</taxon>
    </lineage>
</organism>
<protein>
    <submittedName>
        <fullName evidence="2">Uncharacterized protein</fullName>
    </submittedName>
</protein>
<proteinExistence type="predicted"/>
<evidence type="ECO:0000313" key="2">
    <source>
        <dbReference type="EMBL" id="BAY99864.1"/>
    </source>
</evidence>
<keyword evidence="1" id="KW-0175">Coiled coil</keyword>
<evidence type="ECO:0000313" key="3">
    <source>
        <dbReference type="Proteomes" id="UP000218785"/>
    </source>
</evidence>
<dbReference type="KEGG" id="ttq:NIES37_38470"/>
<gene>
    <name evidence="2" type="ORF">NIES37_38470</name>
</gene>